<evidence type="ECO:0000256" key="1">
    <source>
        <dbReference type="SAM" id="MobiDB-lite"/>
    </source>
</evidence>
<name>S4VZ63_9VIRU</name>
<proteinExistence type="predicted"/>
<evidence type="ECO:0000259" key="2">
    <source>
        <dbReference type="PROSITE" id="PS50181"/>
    </source>
</evidence>
<dbReference type="Proteomes" id="UP000201566">
    <property type="component" value="Segment"/>
</dbReference>
<evidence type="ECO:0000313" key="4">
    <source>
        <dbReference type="Proteomes" id="UP000201566"/>
    </source>
</evidence>
<feature type="compositionally biased region" description="Acidic residues" evidence="1">
    <location>
        <begin position="200"/>
        <end position="222"/>
    </location>
</feature>
<protein>
    <submittedName>
        <fullName evidence="3">Ankyrin repeat domain containing protein</fullName>
    </submittedName>
</protein>
<dbReference type="InterPro" id="IPR052050">
    <property type="entry name" value="SecEffector_AnkRepeat"/>
</dbReference>
<dbReference type="InterPro" id="IPR036047">
    <property type="entry name" value="F-box-like_dom_sf"/>
</dbReference>
<organism evidence="3 4">
    <name type="scientific">Pandoravirus dulcis</name>
    <dbReference type="NCBI Taxonomy" id="1349409"/>
    <lineage>
        <taxon>Viruses</taxon>
        <taxon>Pandoravirus</taxon>
    </lineage>
</organism>
<dbReference type="Gene3D" id="1.25.40.20">
    <property type="entry name" value="Ankyrin repeat-containing domain"/>
    <property type="match status" value="2"/>
</dbReference>
<dbReference type="InterPro" id="IPR036770">
    <property type="entry name" value="Ankyrin_rpt-contain_sf"/>
</dbReference>
<feature type="domain" description="F-box" evidence="2">
    <location>
        <begin position="17"/>
        <end position="66"/>
    </location>
</feature>
<accession>S4VZ63</accession>
<gene>
    <name evidence="3" type="ORF">pdul_cds_1057</name>
</gene>
<dbReference type="EMBL" id="KC977570">
    <property type="protein sequence ID" value="AGO83336.1"/>
    <property type="molecule type" value="Genomic_DNA"/>
</dbReference>
<feature type="region of interest" description="Disordered" evidence="1">
    <location>
        <begin position="192"/>
        <end position="232"/>
    </location>
</feature>
<dbReference type="SUPFAM" id="SSF81383">
    <property type="entry name" value="F-box domain"/>
    <property type="match status" value="1"/>
</dbReference>
<dbReference type="PANTHER" id="PTHR46586">
    <property type="entry name" value="ANKYRIN REPEAT-CONTAINING PROTEIN"/>
    <property type="match status" value="1"/>
</dbReference>
<dbReference type="InterPro" id="IPR001810">
    <property type="entry name" value="F-box_dom"/>
</dbReference>
<dbReference type="GeneID" id="16512217"/>
<dbReference type="RefSeq" id="YP_008320005.1">
    <property type="nucleotide sequence ID" value="NC_021858.1"/>
</dbReference>
<dbReference type="SUPFAM" id="SSF48403">
    <property type="entry name" value="Ankyrin repeat"/>
    <property type="match status" value="2"/>
</dbReference>
<dbReference type="KEGG" id="vg:16512217"/>
<reference evidence="3 4" key="1">
    <citation type="journal article" date="2013" name="Science">
        <title>Pandoraviruses: amoeba viruses with genomes up to 2.5 Mb reaching that of parasitic eukaryotes.</title>
        <authorList>
            <person name="Philippe N."/>
            <person name="Legendre M."/>
            <person name="Doutre G."/>
            <person name="Coute Y."/>
            <person name="Poirot O."/>
            <person name="Lescot M."/>
            <person name="Arslan D."/>
            <person name="Seltzer V."/>
            <person name="Bertaux L."/>
            <person name="Bruley C."/>
            <person name="Garin J."/>
            <person name="Claverie J.M."/>
            <person name="Abergel C."/>
        </authorList>
    </citation>
    <scope>NUCLEOTIDE SEQUENCE [LARGE SCALE GENOMIC DNA]</scope>
    <source>
        <strain evidence="3">Melbourne</strain>
    </source>
</reference>
<evidence type="ECO:0000313" key="3">
    <source>
        <dbReference type="EMBL" id="AGO83336.1"/>
    </source>
</evidence>
<sequence>MRIASRTKAIQKARPSRAGVTSLPPEILAAVVSLLGPRDYATAVLASRRFGVLTMEERGRLHFGHLAPKALARAGSLDGLRYWHGVDPWRIDIHCLRAAAEGGHRTLVEWIIDESIGGGCPTEALCAAAKGGRVDLMRWLLDERDAIILNEVLGNAISSKCIGAVRLVLDRAHEIDHREGVQGGICPEGGDCSKGVRADGDDDDQADQDDSNNGGEGEEDSDDKGLNNGHSCGRVWHHRPMRQAARTGDVAIMQLVYERCYYGDDPAILERPLAEAAGSGTTRVVEWILARCADPDAISNAFDAALEHGRRDCAVAILSRWPNVARPAALYSWSFKPDDTPVSAFDQAFEVSLGTRPDPWPLAGTGAAEPGPEEIYDALMVHCIAKEFGNDWSDLVRMPLRDTRCDAIFRWAVDHARPESLVSAACEMGREGRIDRLAYCWARGVLAPKHVVAAMRGAAARGRVDALAYVWSTFAATGDCGTHHVADAVRAKVQEIADTAAESGDWTVVEWLQRHVDARAHCTAAAFSVAANNGHAAFLKRLYAAGADRCRHPCDAPCQTDPDWKQRIFGLPTRCGLYDINDLWRHVARDGHHDVAQVLREHGALDGAWLRSDAALNGHVAICALDVAVNGPCKRDLMIQYAVQARDRACLSFALANGSVWKPTSVRYAHPIATAAKKGSRSLAELLAKHAAQIKIPLSECMYYDEESDYDSESD</sequence>
<dbReference type="PROSITE" id="PS50181">
    <property type="entry name" value="FBOX"/>
    <property type="match status" value="1"/>
</dbReference>
<dbReference type="PANTHER" id="PTHR46586:SF3">
    <property type="entry name" value="ANKYRIN REPEAT-CONTAINING PROTEIN"/>
    <property type="match status" value="1"/>
</dbReference>